<comment type="caution">
    <text evidence="1">The sequence shown here is derived from an EMBL/GenBank/DDBJ whole genome shotgun (WGS) entry which is preliminary data.</text>
</comment>
<dbReference type="PANTHER" id="PTHR33181:SF7">
    <property type="entry name" value="OS07G0572400 PROTEIN"/>
    <property type="match status" value="1"/>
</dbReference>
<protein>
    <submittedName>
        <fullName evidence="1">Uncharacterized protein</fullName>
    </submittedName>
</protein>
<dbReference type="OrthoDB" id="661559at2759"/>
<reference evidence="1 2" key="1">
    <citation type="journal article" date="2021" name="Plant Biotechnol. J.">
        <title>Multi-omics assisted identification of the key and species-specific regulatory components of drought-tolerant mechanisms in Gossypium stocksii.</title>
        <authorList>
            <person name="Yu D."/>
            <person name="Ke L."/>
            <person name="Zhang D."/>
            <person name="Wu Y."/>
            <person name="Sun Y."/>
            <person name="Mei J."/>
            <person name="Sun J."/>
            <person name="Sun Y."/>
        </authorList>
    </citation>
    <scope>NUCLEOTIDE SEQUENCE [LARGE SCALE GENOMIC DNA]</scope>
    <source>
        <strain evidence="2">cv. E1</strain>
        <tissue evidence="1">Leaf</tissue>
    </source>
</reference>
<sequence length="121" mass="14140">MMRHLLPSFDKLDIKSMGLHRVAIQEAIHELSFEESVQIDVDLGNGSRLCKEVKREEFEEMGWLQSLFSPLKKLWFRLHSAQRKRRGIYILYEDVKSCPCEDVHVLWSILVESNAPAKTLN</sequence>
<organism evidence="1 2">
    <name type="scientific">Gossypium stocksii</name>
    <dbReference type="NCBI Taxonomy" id="47602"/>
    <lineage>
        <taxon>Eukaryota</taxon>
        <taxon>Viridiplantae</taxon>
        <taxon>Streptophyta</taxon>
        <taxon>Embryophyta</taxon>
        <taxon>Tracheophyta</taxon>
        <taxon>Spermatophyta</taxon>
        <taxon>Magnoliopsida</taxon>
        <taxon>eudicotyledons</taxon>
        <taxon>Gunneridae</taxon>
        <taxon>Pentapetalae</taxon>
        <taxon>rosids</taxon>
        <taxon>malvids</taxon>
        <taxon>Malvales</taxon>
        <taxon>Malvaceae</taxon>
        <taxon>Malvoideae</taxon>
        <taxon>Gossypium</taxon>
    </lineage>
</organism>
<evidence type="ECO:0000313" key="1">
    <source>
        <dbReference type="EMBL" id="KAH1089407.1"/>
    </source>
</evidence>
<gene>
    <name evidence="1" type="ORF">J1N35_016664</name>
</gene>
<dbReference type="AlphaFoldDB" id="A0A9D4A3B6"/>
<keyword evidence="2" id="KW-1185">Reference proteome</keyword>
<proteinExistence type="predicted"/>
<dbReference type="Proteomes" id="UP000828251">
    <property type="component" value="Unassembled WGS sequence"/>
</dbReference>
<dbReference type="PANTHER" id="PTHR33181">
    <property type="entry name" value="OS01G0778500 PROTEIN"/>
    <property type="match status" value="1"/>
</dbReference>
<accession>A0A9D4A3B6</accession>
<evidence type="ECO:0000313" key="2">
    <source>
        <dbReference type="Proteomes" id="UP000828251"/>
    </source>
</evidence>
<name>A0A9D4A3B6_9ROSI</name>
<dbReference type="EMBL" id="JAIQCV010000006">
    <property type="protein sequence ID" value="KAH1089407.1"/>
    <property type="molecule type" value="Genomic_DNA"/>
</dbReference>